<feature type="compositionally biased region" description="Acidic residues" evidence="9">
    <location>
        <begin position="188"/>
        <end position="205"/>
    </location>
</feature>
<dbReference type="GO" id="GO:0009662">
    <property type="term" value="P:etioplast organization"/>
    <property type="evidence" value="ECO:0007669"/>
    <property type="project" value="TreeGrafter"/>
</dbReference>
<dbReference type="GO" id="GO:0042793">
    <property type="term" value="P:plastid transcription"/>
    <property type="evidence" value="ECO:0007669"/>
    <property type="project" value="UniProtKB-ARBA"/>
</dbReference>
<evidence type="ECO:0000313" key="12">
    <source>
        <dbReference type="Proteomes" id="UP001179952"/>
    </source>
</evidence>
<name>A0AAV9AVC9_ACOGR</name>
<evidence type="ECO:0000256" key="5">
    <source>
        <dbReference type="ARBA" id="ARBA00022679"/>
    </source>
</evidence>
<evidence type="ECO:0000256" key="2">
    <source>
        <dbReference type="ARBA" id="ARBA00010688"/>
    </source>
</evidence>
<dbReference type="PANTHER" id="PTHR43085">
    <property type="entry name" value="HEXOKINASE FAMILY MEMBER"/>
    <property type="match status" value="1"/>
</dbReference>
<evidence type="ECO:0000256" key="3">
    <source>
        <dbReference type="ARBA" id="ARBA00022528"/>
    </source>
</evidence>
<dbReference type="SUPFAM" id="SSF53613">
    <property type="entry name" value="Ribokinase-like"/>
    <property type="match status" value="1"/>
</dbReference>
<keyword evidence="6" id="KW-0418">Kinase</keyword>
<protein>
    <submittedName>
        <fullName evidence="11">Fructokinase-2</fullName>
    </submittedName>
</protein>
<feature type="domain" description="Carbohydrate kinase PfkB" evidence="10">
    <location>
        <begin position="419"/>
        <end position="669"/>
    </location>
</feature>
<dbReference type="InterPro" id="IPR050306">
    <property type="entry name" value="PfkB_Carbo_kinase"/>
</dbReference>
<keyword evidence="3" id="KW-0150">Chloroplast</keyword>
<dbReference type="CDD" id="cd01167">
    <property type="entry name" value="bac_FRK"/>
    <property type="match status" value="1"/>
</dbReference>
<sequence length="737" mass="82457">MASLCFTHSLPLLRHKSNWPTIVAPNFVPLKDLKPKWGTLKAISKRYVTKSRQGDASEENAQESSINEKPVRRQGRKKSKSEDSDETLESRVHKNVEDIETEAKPIQRKGRRKVKVETSEEANSFPMLSHVEEVENNSKPARRRGRKELSTESPEEGIKLPLLGNVAEEESNARLPSRRGRKKKNLVDMEETGASDTASDVEEEGDSKLPPRRGRKKSNIADIEEIDASASASDVEKESNSRLPSRRGRKKSNLVDVEQIDASSSGSDVEENAIAMSSMLDEDSKKAPRRGRRKSTVVPSSGGEVVEKKTTRRTKKKVENIEDGIFGSELGTSEESNLPIMVEDKNEGLVFDEIEDGDDISFSYCWPPLVCCFGAAQHAFIPSGRRANRLIDHEMHETMKDVFWSPTSFFRAPGSSSSSVAVALASLGGKVAFMGKLGDDDYGQAMLYYLNVNKVQTRSVKVDGSKLTGVSYMKITRKGGLKITCTRPCAEDSLRRSEINIDVLKEARMFYFNSSSLLDPDMRSTTLQAIHISKKFGGVIFFDLNLPLPLWHSNVETKAFIQEAWNSADIIEVTKQELEFLCDITPLEEFDTKDNDRSKFTHYKREVITPLWHENLKVLFVTNGTSKIHFYMDQENGAVLGMEDPPITPFTCDMSVSGDAIVAALMRMLTVQPHLVTDQGYLKHSIKYAIDCGVIDQWLLARIRGFPPKEEMEGSSIKPNGVISVSEKEHRTIETVS</sequence>
<keyword evidence="4" id="KW-0934">Plastid</keyword>
<proteinExistence type="inferred from homology"/>
<dbReference type="InterPro" id="IPR011611">
    <property type="entry name" value="PfkB_dom"/>
</dbReference>
<feature type="compositionally biased region" description="Basic and acidic residues" evidence="9">
    <location>
        <begin position="88"/>
        <end position="105"/>
    </location>
</feature>
<evidence type="ECO:0000256" key="1">
    <source>
        <dbReference type="ARBA" id="ARBA00004229"/>
    </source>
</evidence>
<comment type="similarity">
    <text evidence="2">Belongs to the carbohydrate kinase PfkB family.</text>
</comment>
<gene>
    <name evidence="11" type="ORF">QJS04_geneDACA005315</name>
</gene>
<dbReference type="GO" id="GO:0042644">
    <property type="term" value="C:chloroplast nucleoid"/>
    <property type="evidence" value="ECO:0007669"/>
    <property type="project" value="TreeGrafter"/>
</dbReference>
<dbReference type="EMBL" id="JAUJYN010000006">
    <property type="protein sequence ID" value="KAK1268099.1"/>
    <property type="molecule type" value="Genomic_DNA"/>
</dbReference>
<comment type="subcellular location">
    <subcellularLocation>
        <location evidence="1">Plastid</location>
        <location evidence="1">Chloroplast</location>
    </subcellularLocation>
</comment>
<evidence type="ECO:0000313" key="11">
    <source>
        <dbReference type="EMBL" id="KAK1268099.1"/>
    </source>
</evidence>
<evidence type="ECO:0000256" key="4">
    <source>
        <dbReference type="ARBA" id="ARBA00022640"/>
    </source>
</evidence>
<organism evidence="11 12">
    <name type="scientific">Acorus gramineus</name>
    <name type="common">Dwarf sweet flag</name>
    <dbReference type="NCBI Taxonomy" id="55184"/>
    <lineage>
        <taxon>Eukaryota</taxon>
        <taxon>Viridiplantae</taxon>
        <taxon>Streptophyta</taxon>
        <taxon>Embryophyta</taxon>
        <taxon>Tracheophyta</taxon>
        <taxon>Spermatophyta</taxon>
        <taxon>Magnoliopsida</taxon>
        <taxon>Liliopsida</taxon>
        <taxon>Acoraceae</taxon>
        <taxon>Acorus</taxon>
    </lineage>
</organism>
<reference evidence="11" key="2">
    <citation type="submission" date="2023-06" db="EMBL/GenBank/DDBJ databases">
        <authorList>
            <person name="Ma L."/>
            <person name="Liu K.-W."/>
            <person name="Li Z."/>
            <person name="Hsiao Y.-Y."/>
            <person name="Qi Y."/>
            <person name="Fu T."/>
            <person name="Tang G."/>
            <person name="Zhang D."/>
            <person name="Sun W.-H."/>
            <person name="Liu D.-K."/>
            <person name="Li Y."/>
            <person name="Chen G.-Z."/>
            <person name="Liu X.-D."/>
            <person name="Liao X.-Y."/>
            <person name="Jiang Y.-T."/>
            <person name="Yu X."/>
            <person name="Hao Y."/>
            <person name="Huang J."/>
            <person name="Zhao X.-W."/>
            <person name="Ke S."/>
            <person name="Chen Y.-Y."/>
            <person name="Wu W.-L."/>
            <person name="Hsu J.-L."/>
            <person name="Lin Y.-F."/>
            <person name="Huang M.-D."/>
            <person name="Li C.-Y."/>
            <person name="Huang L."/>
            <person name="Wang Z.-W."/>
            <person name="Zhao X."/>
            <person name="Zhong W.-Y."/>
            <person name="Peng D.-H."/>
            <person name="Ahmad S."/>
            <person name="Lan S."/>
            <person name="Zhang J.-S."/>
            <person name="Tsai W.-C."/>
            <person name="Van De Peer Y."/>
            <person name="Liu Z.-J."/>
        </authorList>
    </citation>
    <scope>NUCLEOTIDE SEQUENCE</scope>
    <source>
        <strain evidence="11">SCP</strain>
        <tissue evidence="11">Leaves</tissue>
    </source>
</reference>
<reference evidence="11" key="1">
    <citation type="journal article" date="2023" name="Nat. Commun.">
        <title>Diploid and tetraploid genomes of Acorus and the evolution of monocots.</title>
        <authorList>
            <person name="Ma L."/>
            <person name="Liu K.W."/>
            <person name="Li Z."/>
            <person name="Hsiao Y.Y."/>
            <person name="Qi Y."/>
            <person name="Fu T."/>
            <person name="Tang G.D."/>
            <person name="Zhang D."/>
            <person name="Sun W.H."/>
            <person name="Liu D.K."/>
            <person name="Li Y."/>
            <person name="Chen G.Z."/>
            <person name="Liu X.D."/>
            <person name="Liao X.Y."/>
            <person name="Jiang Y.T."/>
            <person name="Yu X."/>
            <person name="Hao Y."/>
            <person name="Huang J."/>
            <person name="Zhao X.W."/>
            <person name="Ke S."/>
            <person name="Chen Y.Y."/>
            <person name="Wu W.L."/>
            <person name="Hsu J.L."/>
            <person name="Lin Y.F."/>
            <person name="Huang M.D."/>
            <person name="Li C.Y."/>
            <person name="Huang L."/>
            <person name="Wang Z.W."/>
            <person name="Zhao X."/>
            <person name="Zhong W.Y."/>
            <person name="Peng D.H."/>
            <person name="Ahmad S."/>
            <person name="Lan S."/>
            <person name="Zhang J.S."/>
            <person name="Tsai W.C."/>
            <person name="Van de Peer Y."/>
            <person name="Liu Z.J."/>
        </authorList>
    </citation>
    <scope>NUCLEOTIDE SEQUENCE</scope>
    <source>
        <strain evidence="11">SCP</strain>
    </source>
</reference>
<evidence type="ECO:0000256" key="7">
    <source>
        <dbReference type="ARBA" id="ARBA00022946"/>
    </source>
</evidence>
<evidence type="ECO:0000259" key="10">
    <source>
        <dbReference type="Pfam" id="PF00294"/>
    </source>
</evidence>
<dbReference type="Proteomes" id="UP001179952">
    <property type="component" value="Unassembled WGS sequence"/>
</dbReference>
<dbReference type="Pfam" id="PF00294">
    <property type="entry name" value="PfkB"/>
    <property type="match status" value="1"/>
</dbReference>
<dbReference type="FunFam" id="3.40.1190.20:FF:000021">
    <property type="entry name" value="Fructokinase-like 2, chloroplastic"/>
    <property type="match status" value="1"/>
</dbReference>
<dbReference type="AlphaFoldDB" id="A0AAV9AVC9"/>
<evidence type="ECO:0000256" key="8">
    <source>
        <dbReference type="ARBA" id="ARBA00058434"/>
    </source>
</evidence>
<dbReference type="GO" id="GO:0009658">
    <property type="term" value="P:chloroplast organization"/>
    <property type="evidence" value="ECO:0007669"/>
    <property type="project" value="TreeGrafter"/>
</dbReference>
<keyword evidence="12" id="KW-1185">Reference proteome</keyword>
<comment type="caution">
    <text evidence="11">The sequence shown here is derived from an EMBL/GenBank/DDBJ whole genome shotgun (WGS) entry which is preliminary data.</text>
</comment>
<evidence type="ECO:0000256" key="6">
    <source>
        <dbReference type="ARBA" id="ARBA00022777"/>
    </source>
</evidence>
<evidence type="ECO:0000256" key="9">
    <source>
        <dbReference type="SAM" id="MobiDB-lite"/>
    </source>
</evidence>
<dbReference type="InterPro" id="IPR029056">
    <property type="entry name" value="Ribokinase-like"/>
</dbReference>
<accession>A0AAV9AVC9</accession>
<comment type="function">
    <text evidence="8">Required for proper chloroplast development, most likely through regulating plastid-encoded polymerase (PEP) dependent chloroplast transcription. Acts as a component of the transcriptionally active plastid chromosome that is required for plastid gene expression.</text>
</comment>
<dbReference type="PANTHER" id="PTHR43085:SF2">
    <property type="entry name" value="FRUCTOKINASE-LIKE 2, CHLOROPLASTIC"/>
    <property type="match status" value="1"/>
</dbReference>
<dbReference type="GO" id="GO:0016301">
    <property type="term" value="F:kinase activity"/>
    <property type="evidence" value="ECO:0007669"/>
    <property type="project" value="UniProtKB-KW"/>
</dbReference>
<feature type="region of interest" description="Disordered" evidence="9">
    <location>
        <begin position="45"/>
        <end position="314"/>
    </location>
</feature>
<keyword evidence="7" id="KW-0809">Transit peptide</keyword>
<keyword evidence="5" id="KW-0808">Transferase</keyword>
<dbReference type="Gene3D" id="3.40.1190.20">
    <property type="match status" value="1"/>
</dbReference>